<dbReference type="SMART" id="SM00046">
    <property type="entry name" value="DAGKc"/>
    <property type="match status" value="1"/>
</dbReference>
<dbReference type="Pfam" id="PF19279">
    <property type="entry name" value="YegS_C"/>
    <property type="match status" value="1"/>
</dbReference>
<evidence type="ECO:0000256" key="2">
    <source>
        <dbReference type="ARBA" id="ARBA00022741"/>
    </source>
</evidence>
<dbReference type="InterPro" id="IPR017438">
    <property type="entry name" value="ATP-NAD_kinase_N"/>
</dbReference>
<dbReference type="InterPro" id="IPR016064">
    <property type="entry name" value="NAD/diacylglycerol_kinase_sf"/>
</dbReference>
<evidence type="ECO:0000256" key="3">
    <source>
        <dbReference type="ARBA" id="ARBA00022777"/>
    </source>
</evidence>
<organism evidence="7 8">
    <name type="scientific">Halobium salinum</name>
    <dbReference type="NCBI Taxonomy" id="1364940"/>
    <lineage>
        <taxon>Archaea</taxon>
        <taxon>Methanobacteriati</taxon>
        <taxon>Methanobacteriota</taxon>
        <taxon>Stenosarchaea group</taxon>
        <taxon>Halobacteria</taxon>
        <taxon>Halobacteriales</taxon>
        <taxon>Haloferacaceae</taxon>
        <taxon>Halobium</taxon>
    </lineage>
</organism>
<dbReference type="GO" id="GO:0005524">
    <property type="term" value="F:ATP binding"/>
    <property type="evidence" value="ECO:0007669"/>
    <property type="project" value="UniProtKB-KW"/>
</dbReference>
<dbReference type="PROSITE" id="PS50146">
    <property type="entry name" value="DAGK"/>
    <property type="match status" value="1"/>
</dbReference>
<dbReference type="EMBL" id="JBHSDS010000003">
    <property type="protein sequence ID" value="MFC4357569.1"/>
    <property type="molecule type" value="Genomic_DNA"/>
</dbReference>
<keyword evidence="3 7" id="KW-0418">Kinase</keyword>
<keyword evidence="1 7" id="KW-0808">Transferase</keyword>
<dbReference type="GO" id="GO:0016301">
    <property type="term" value="F:kinase activity"/>
    <property type="evidence" value="ECO:0007669"/>
    <property type="project" value="UniProtKB-KW"/>
</dbReference>
<evidence type="ECO:0000313" key="8">
    <source>
        <dbReference type="Proteomes" id="UP001595921"/>
    </source>
</evidence>
<dbReference type="EC" id="2.7.1.-" evidence="7"/>
<accession>A0ABD5PA12</accession>
<dbReference type="Gene3D" id="2.60.200.40">
    <property type="match status" value="1"/>
</dbReference>
<name>A0ABD5PA12_9EURY</name>
<dbReference type="AlphaFoldDB" id="A0ABD5PA12"/>
<evidence type="ECO:0000256" key="4">
    <source>
        <dbReference type="ARBA" id="ARBA00022840"/>
    </source>
</evidence>
<dbReference type="InterPro" id="IPR045540">
    <property type="entry name" value="YegS/DAGK_C"/>
</dbReference>
<feature type="domain" description="DAGKc" evidence="6">
    <location>
        <begin position="17"/>
        <end position="145"/>
    </location>
</feature>
<proteinExistence type="predicted"/>
<dbReference type="Pfam" id="PF00781">
    <property type="entry name" value="DAGK_cat"/>
    <property type="match status" value="1"/>
</dbReference>
<dbReference type="InterPro" id="IPR001206">
    <property type="entry name" value="Diacylglycerol_kinase_cat_dom"/>
</dbReference>
<reference evidence="7 8" key="1">
    <citation type="journal article" date="2019" name="Int. J. Syst. Evol. Microbiol.">
        <title>The Global Catalogue of Microorganisms (GCM) 10K type strain sequencing project: providing services to taxonomists for standard genome sequencing and annotation.</title>
        <authorList>
            <consortium name="The Broad Institute Genomics Platform"/>
            <consortium name="The Broad Institute Genome Sequencing Center for Infectious Disease"/>
            <person name="Wu L."/>
            <person name="Ma J."/>
        </authorList>
    </citation>
    <scope>NUCLEOTIDE SEQUENCE [LARGE SCALE GENOMIC DNA]</scope>
    <source>
        <strain evidence="7 8">CGMCC 1.12553</strain>
    </source>
</reference>
<keyword evidence="4" id="KW-0067">ATP-binding</keyword>
<keyword evidence="8" id="KW-1185">Reference proteome</keyword>
<evidence type="ECO:0000313" key="7">
    <source>
        <dbReference type="EMBL" id="MFC4357569.1"/>
    </source>
</evidence>
<sequence length="346" mass="36104">MDPDGGTGMRIAEDDDSDPEERWLVLNPESGDGGHRERVRRLAEERGYTVRETQYAGHAPELAREAAAADADLVAAAGGDGTLNGVVSGLDDADALPRTVVGVVPVGTANIFADLVGVEGVEHAFEVLADGRERRVDLGTVEGGSPGDGSAALADDPRSGRDDADDDDSRGLFVLSSLAGLPAEASLATSSALKSRLGTVAFVATALREAIDFDGIHLSVEAVVDGEETTWEGDALVALVGNLRGFGPPRARANAEDGLLDAVIVERMPTRELLAEAATGDLFDPDADHARHFRSTSLEIDAANELAFSVDGERLATDHLSVGVRPGVLRIKVGPDYDAALPNPDD</sequence>
<protein>
    <submittedName>
        <fullName evidence="7">Diacylglycerol/lipid kinase family protein</fullName>
        <ecNumber evidence="7">2.7.1.-</ecNumber>
    </submittedName>
</protein>
<dbReference type="PANTHER" id="PTHR12358">
    <property type="entry name" value="SPHINGOSINE KINASE"/>
    <property type="match status" value="1"/>
</dbReference>
<comment type="caution">
    <text evidence="7">The sequence shown here is derived from an EMBL/GenBank/DDBJ whole genome shotgun (WGS) entry which is preliminary data.</text>
</comment>
<dbReference type="InterPro" id="IPR050187">
    <property type="entry name" value="Lipid_Phosphate_FormReg"/>
</dbReference>
<dbReference type="RefSeq" id="WP_267622123.1">
    <property type="nucleotide sequence ID" value="NZ_JAODIW010000006.1"/>
</dbReference>
<evidence type="ECO:0000256" key="1">
    <source>
        <dbReference type="ARBA" id="ARBA00022679"/>
    </source>
</evidence>
<dbReference type="Gene3D" id="3.40.50.10330">
    <property type="entry name" value="Probable inorganic polyphosphate/atp-NAD kinase, domain 1"/>
    <property type="match status" value="1"/>
</dbReference>
<dbReference type="Proteomes" id="UP001595921">
    <property type="component" value="Unassembled WGS sequence"/>
</dbReference>
<keyword evidence="2" id="KW-0547">Nucleotide-binding</keyword>
<feature type="region of interest" description="Disordered" evidence="5">
    <location>
        <begin position="138"/>
        <end position="167"/>
    </location>
</feature>
<evidence type="ECO:0000256" key="5">
    <source>
        <dbReference type="SAM" id="MobiDB-lite"/>
    </source>
</evidence>
<feature type="region of interest" description="Disordered" evidence="5">
    <location>
        <begin position="1"/>
        <end position="38"/>
    </location>
</feature>
<evidence type="ECO:0000259" key="6">
    <source>
        <dbReference type="PROSITE" id="PS50146"/>
    </source>
</evidence>
<gene>
    <name evidence="7" type="ORF">ACFO0N_06345</name>
</gene>
<dbReference type="SUPFAM" id="SSF111331">
    <property type="entry name" value="NAD kinase/diacylglycerol kinase-like"/>
    <property type="match status" value="1"/>
</dbReference>
<dbReference type="PANTHER" id="PTHR12358:SF54">
    <property type="entry name" value="SPHINGOSINE KINASE RELATED PROTEIN"/>
    <property type="match status" value="1"/>
</dbReference>